<proteinExistence type="predicted"/>
<evidence type="ECO:0000313" key="1">
    <source>
        <dbReference type="EMBL" id="VDP03999.1"/>
    </source>
</evidence>
<name>A0A183G354_HELPZ</name>
<keyword evidence="2" id="KW-1185">Reference proteome</keyword>
<reference evidence="3" key="2">
    <citation type="submission" date="2019-09" db="UniProtKB">
        <authorList>
            <consortium name="WormBaseParasite"/>
        </authorList>
    </citation>
    <scope>IDENTIFICATION</scope>
</reference>
<accession>A0A3P8DUQ7</accession>
<organism evidence="2 3">
    <name type="scientific">Heligmosomoides polygyrus</name>
    <name type="common">Parasitic roundworm</name>
    <dbReference type="NCBI Taxonomy" id="6339"/>
    <lineage>
        <taxon>Eukaryota</taxon>
        <taxon>Metazoa</taxon>
        <taxon>Ecdysozoa</taxon>
        <taxon>Nematoda</taxon>
        <taxon>Chromadorea</taxon>
        <taxon>Rhabditida</taxon>
        <taxon>Rhabditina</taxon>
        <taxon>Rhabditomorpha</taxon>
        <taxon>Strongyloidea</taxon>
        <taxon>Heligmosomidae</taxon>
        <taxon>Heligmosomoides</taxon>
    </lineage>
</organism>
<dbReference type="AlphaFoldDB" id="A0A183G354"/>
<gene>
    <name evidence="1" type="ORF">HPBE_LOCUS15807</name>
</gene>
<dbReference type="EMBL" id="UZAH01029054">
    <property type="protein sequence ID" value="VDP03999.1"/>
    <property type="molecule type" value="Genomic_DNA"/>
</dbReference>
<dbReference type="Proteomes" id="UP000050761">
    <property type="component" value="Unassembled WGS sequence"/>
</dbReference>
<reference evidence="1 2" key="1">
    <citation type="submission" date="2018-11" db="EMBL/GenBank/DDBJ databases">
        <authorList>
            <consortium name="Pathogen Informatics"/>
        </authorList>
    </citation>
    <scope>NUCLEOTIDE SEQUENCE [LARGE SCALE GENOMIC DNA]</scope>
</reference>
<protein>
    <submittedName>
        <fullName evidence="3">Reverse transcriptase</fullName>
    </submittedName>
</protein>
<evidence type="ECO:0000313" key="2">
    <source>
        <dbReference type="Proteomes" id="UP000050761"/>
    </source>
</evidence>
<dbReference type="WBParaSite" id="HPBE_0001580801-mRNA-1">
    <property type="protein sequence ID" value="HPBE_0001580801-mRNA-1"/>
    <property type="gene ID" value="HPBE_0001580801"/>
</dbReference>
<evidence type="ECO:0000313" key="3">
    <source>
        <dbReference type="WBParaSite" id="HPBE_0001580801-mRNA-1"/>
    </source>
</evidence>
<accession>A0A183G354</accession>
<sequence length="75" mass="8646">MDPPRSRDTKSVTFLFSGFTKKYDQLVGGRVGTRVINDTAGIISPWIHHTDLRSNRYREVATKFTTLHVDESRHQ</sequence>